<name>A0A285IZH6_9RHOB</name>
<dbReference type="Gene3D" id="3.90.550.10">
    <property type="entry name" value="Spore Coat Polysaccharide Biosynthesis Protein SpsA, Chain A"/>
    <property type="match status" value="1"/>
</dbReference>
<keyword evidence="4" id="KW-0808">Transferase</keyword>
<dbReference type="RefSeq" id="WP_097146294.1">
    <property type="nucleotide sequence ID" value="NZ_OBEA01000004.1"/>
</dbReference>
<evidence type="ECO:0000313" key="6">
    <source>
        <dbReference type="Proteomes" id="UP000231702"/>
    </source>
</evidence>
<evidence type="ECO:0000313" key="5">
    <source>
        <dbReference type="Proteomes" id="UP000231655"/>
    </source>
</evidence>
<dbReference type="PANTHER" id="PTHR43777">
    <property type="entry name" value="MOLYBDENUM COFACTOR CYTIDYLYLTRANSFERASE"/>
    <property type="match status" value="1"/>
</dbReference>
<evidence type="ECO:0000313" key="3">
    <source>
        <dbReference type="EMBL" id="PJE25649.1"/>
    </source>
</evidence>
<dbReference type="Proteomes" id="UP000231655">
    <property type="component" value="Unassembled WGS sequence"/>
</dbReference>
<protein>
    <submittedName>
        <fullName evidence="4">CTP:molybdopterin cytidylyltransferase MocA</fullName>
    </submittedName>
    <submittedName>
        <fullName evidence="3">Nucleotidyltransferase family protein</fullName>
    </submittedName>
</protein>
<organism evidence="4 5">
    <name type="scientific">Pseudooceanicola antarcticus</name>
    <dbReference type="NCBI Taxonomy" id="1247613"/>
    <lineage>
        <taxon>Bacteria</taxon>
        <taxon>Pseudomonadati</taxon>
        <taxon>Pseudomonadota</taxon>
        <taxon>Alphaproteobacteria</taxon>
        <taxon>Rhodobacterales</taxon>
        <taxon>Paracoccaceae</taxon>
        <taxon>Pseudooceanicola</taxon>
    </lineage>
</organism>
<sequence length="197" mass="20804">MIATLLLAAGASRRMRGGDKLLEEIDGEPLLRLMARRCLAARLGPVLVPLPALDHPRAAVLQGLDARPLAVPEAAEGMGASIRTAVAALDMPLRGVLILPADMPEITTEDLQSLASAFQGTPLPILRGASGETPGHPVLFPAALMPELEKLNGDRGASPVIAAHKDLLRLVPLPGAHATTDLDAPEAWSEWRRSRGR</sequence>
<dbReference type="InterPro" id="IPR025877">
    <property type="entry name" value="MobA-like_NTP_Trfase"/>
</dbReference>
<dbReference type="CDD" id="cd04182">
    <property type="entry name" value="GT_2_like_f"/>
    <property type="match status" value="1"/>
</dbReference>
<dbReference type="Proteomes" id="UP000231702">
    <property type="component" value="Unassembled WGS sequence"/>
</dbReference>
<keyword evidence="6" id="KW-1185">Reference proteome</keyword>
<dbReference type="OrthoDB" id="9779263at2"/>
<feature type="domain" description="MobA-like NTP transferase" evidence="2">
    <location>
        <begin position="5"/>
        <end position="166"/>
    </location>
</feature>
<gene>
    <name evidence="3" type="ORF">CVM39_18200</name>
    <name evidence="4" type="ORF">SAMN06297129_2579</name>
</gene>
<accession>A0A285IZH6</accession>
<dbReference type="InterPro" id="IPR029044">
    <property type="entry name" value="Nucleotide-diphossugar_trans"/>
</dbReference>
<dbReference type="Pfam" id="PF12804">
    <property type="entry name" value="NTP_transf_3"/>
    <property type="match status" value="1"/>
</dbReference>
<evidence type="ECO:0000313" key="4">
    <source>
        <dbReference type="EMBL" id="SNY53382.1"/>
    </source>
</evidence>
<reference evidence="4 5" key="1">
    <citation type="submission" date="2017-09" db="EMBL/GenBank/DDBJ databases">
        <authorList>
            <person name="Ehlers B."/>
            <person name="Leendertz F.H."/>
        </authorList>
    </citation>
    <scope>NUCLEOTIDE SEQUENCE [LARGE SCALE GENOMIC DNA]</scope>
    <source>
        <strain evidence="4 5">CGMCC 1.12662</strain>
    </source>
</reference>
<reference evidence="3 6" key="2">
    <citation type="journal article" date="2018" name="Int. J. Syst. Evol. Microbiol.">
        <title>Pseudooceanicola lipolyticus sp. nov., a marine alphaproteobacterium, reclassification of Oceanicola flagellatus as Pseudooceanicola flagellatus comb. nov. and emended description of the genus Pseudooceanicola.</title>
        <authorList>
            <person name="Huang M.-M."/>
            <person name="Guo L.-L."/>
            <person name="Wu Y.-H."/>
            <person name="Lai Q.-L."/>
            <person name="Shao Z.-Z."/>
            <person name="Wang C.-S."/>
            <person name="Wu M."/>
            <person name="Xu X.-W."/>
        </authorList>
    </citation>
    <scope>NUCLEOTIDE SEQUENCE [LARGE SCALE GENOMIC DNA]</scope>
    <source>
        <strain evidence="3 6">Ar-45</strain>
    </source>
</reference>
<dbReference type="SUPFAM" id="SSF53448">
    <property type="entry name" value="Nucleotide-diphospho-sugar transferases"/>
    <property type="match status" value="1"/>
</dbReference>
<dbReference type="AlphaFoldDB" id="A0A285IZH6"/>
<dbReference type="EMBL" id="PGTD01000023">
    <property type="protein sequence ID" value="PJE25649.1"/>
    <property type="molecule type" value="Genomic_DNA"/>
</dbReference>
<evidence type="ECO:0000259" key="2">
    <source>
        <dbReference type="Pfam" id="PF12804"/>
    </source>
</evidence>
<evidence type="ECO:0000256" key="1">
    <source>
        <dbReference type="ARBA" id="ARBA00022842"/>
    </source>
</evidence>
<keyword evidence="1" id="KW-0460">Magnesium</keyword>
<dbReference type="GO" id="GO:0016779">
    <property type="term" value="F:nucleotidyltransferase activity"/>
    <property type="evidence" value="ECO:0007669"/>
    <property type="project" value="UniProtKB-KW"/>
</dbReference>
<keyword evidence="4" id="KW-0548">Nucleotidyltransferase</keyword>
<proteinExistence type="predicted"/>
<dbReference type="PANTHER" id="PTHR43777:SF1">
    <property type="entry name" value="MOLYBDENUM COFACTOR CYTIDYLYLTRANSFERASE"/>
    <property type="match status" value="1"/>
</dbReference>
<dbReference type="EMBL" id="OBEA01000004">
    <property type="protein sequence ID" value="SNY53382.1"/>
    <property type="molecule type" value="Genomic_DNA"/>
</dbReference>